<comment type="catalytic activity">
    <reaction evidence="17">
        <text>2-oxoheptanedioate(in) + 2-oxoglutarate(out) = 2-oxoheptanedioate(out) + 2-oxoglutarate(in)</text>
        <dbReference type="Rhea" id="RHEA:71755"/>
        <dbReference type="ChEBI" id="CHEBI:16810"/>
        <dbReference type="ChEBI" id="CHEBI:72701"/>
    </reaction>
</comment>
<evidence type="ECO:0000256" key="10">
    <source>
        <dbReference type="ARBA" id="ARBA00036018"/>
    </source>
</evidence>
<evidence type="ECO:0000256" key="13">
    <source>
        <dbReference type="ARBA" id="ARBA00046087"/>
    </source>
</evidence>
<gene>
    <name evidence="22" type="ORF">OKIOD_LOCUS10566</name>
</gene>
<comment type="catalytic activity">
    <reaction evidence="15">
        <text>citrate(in) + 2-oxoglutarate(out) = citrate(out) + 2-oxoglutarate(in)</text>
        <dbReference type="Rhea" id="RHEA:71763"/>
        <dbReference type="ChEBI" id="CHEBI:16810"/>
        <dbReference type="ChEBI" id="CHEBI:16947"/>
    </reaction>
</comment>
<evidence type="ECO:0000256" key="15">
    <source>
        <dbReference type="ARBA" id="ARBA00048003"/>
    </source>
</evidence>
<evidence type="ECO:0000256" key="2">
    <source>
        <dbReference type="ARBA" id="ARBA00006375"/>
    </source>
</evidence>
<evidence type="ECO:0000256" key="4">
    <source>
        <dbReference type="ARBA" id="ARBA00022692"/>
    </source>
</evidence>
<dbReference type="EMBL" id="OU015566">
    <property type="protein sequence ID" value="CAG5105064.1"/>
    <property type="molecule type" value="Genomic_DNA"/>
</dbReference>
<evidence type="ECO:0000256" key="3">
    <source>
        <dbReference type="ARBA" id="ARBA00022448"/>
    </source>
</evidence>
<evidence type="ECO:0000256" key="1">
    <source>
        <dbReference type="ARBA" id="ARBA00004448"/>
    </source>
</evidence>
<evidence type="ECO:0000256" key="9">
    <source>
        <dbReference type="ARBA" id="ARBA00023136"/>
    </source>
</evidence>
<evidence type="ECO:0000313" key="22">
    <source>
        <dbReference type="EMBL" id="CAG5105064.1"/>
    </source>
</evidence>
<keyword evidence="9 20" id="KW-0472">Membrane</keyword>
<keyword evidence="6" id="KW-0999">Mitochondrion inner membrane</keyword>
<comment type="catalytic activity">
    <reaction evidence="18">
        <text>glutarate(in) + 2-oxoglutarate(out) = glutarate(out) + 2-oxoglutarate(in)</text>
        <dbReference type="Rhea" id="RHEA:71751"/>
        <dbReference type="ChEBI" id="CHEBI:16810"/>
        <dbReference type="ChEBI" id="CHEBI:30921"/>
    </reaction>
</comment>
<reference evidence="22 23" key="1">
    <citation type="submission" date="2021-04" db="EMBL/GenBank/DDBJ databases">
        <authorList>
            <person name="Bliznina A."/>
        </authorList>
    </citation>
    <scope>NUCLEOTIDE SEQUENCE [LARGE SCALE GENOMIC DNA]</scope>
</reference>
<dbReference type="InterPro" id="IPR023395">
    <property type="entry name" value="MCP_dom_sf"/>
</dbReference>
<evidence type="ECO:0000256" key="8">
    <source>
        <dbReference type="ARBA" id="ARBA00023128"/>
    </source>
</evidence>
<dbReference type="PANTHER" id="PTHR46356:SF1">
    <property type="entry name" value="MITOCHONDRIAL 2-OXODICARBOXYLATE CARRIER"/>
    <property type="match status" value="1"/>
</dbReference>
<keyword evidence="3 21" id="KW-0813">Transport</keyword>
<name>A0ABN7SP27_OIKDI</name>
<feature type="repeat" description="Solcar" evidence="20">
    <location>
        <begin position="102"/>
        <end position="192"/>
    </location>
</feature>
<comment type="function">
    <text evidence="13">Transports dicarboxylates across the inner membranes of mitochondria by a counter-exchange mechanism. Can transport 2-oxoadipate (2-oxohexanedioate), 2-oxoglutarate, adipate (hexanedioate), glutarate, and to a lesser extent, pimelate (heptanedioate), 2-oxopimelate (2-oxoheptanedioate), 2-aminoadipate (2-aminohexanedioate), oxaloacetate, and citrate. Plays a central role in catabolism of lysine, hydroxylysine, and tryptophan, by transporting common metabolite intermediates (such as 2-oxoadipate) into the mitochondria, where it is converted into acetyl-CoA and can enter the citric acid (TCA) cycle.</text>
</comment>
<evidence type="ECO:0000256" key="17">
    <source>
        <dbReference type="ARBA" id="ARBA00048581"/>
    </source>
</evidence>
<dbReference type="PANTHER" id="PTHR46356">
    <property type="entry name" value="MITOCHONDRIAL 2-OXODICARBOXYLATE CARRIER"/>
    <property type="match status" value="1"/>
</dbReference>
<evidence type="ECO:0000256" key="11">
    <source>
        <dbReference type="ARBA" id="ARBA00039747"/>
    </source>
</evidence>
<comment type="similarity">
    <text evidence="2 21">Belongs to the mitochondrial carrier (TC 2.A.29) family.</text>
</comment>
<accession>A0ABN7SP27</accession>
<evidence type="ECO:0000256" key="14">
    <source>
        <dbReference type="ARBA" id="ARBA00047537"/>
    </source>
</evidence>
<dbReference type="Proteomes" id="UP001158576">
    <property type="component" value="Chromosome 1"/>
</dbReference>
<evidence type="ECO:0000256" key="20">
    <source>
        <dbReference type="PROSITE-ProRule" id="PRU00282"/>
    </source>
</evidence>
<keyword evidence="5" id="KW-0677">Repeat</keyword>
<dbReference type="SUPFAM" id="SSF103506">
    <property type="entry name" value="Mitochondrial carrier"/>
    <property type="match status" value="1"/>
</dbReference>
<evidence type="ECO:0000256" key="7">
    <source>
        <dbReference type="ARBA" id="ARBA00022989"/>
    </source>
</evidence>
<dbReference type="PROSITE" id="PS50920">
    <property type="entry name" value="SOLCAR"/>
    <property type="match status" value="3"/>
</dbReference>
<evidence type="ECO:0000313" key="23">
    <source>
        <dbReference type="Proteomes" id="UP001158576"/>
    </source>
</evidence>
<dbReference type="Gene3D" id="1.50.40.10">
    <property type="entry name" value="Mitochondrial carrier domain"/>
    <property type="match status" value="1"/>
</dbReference>
<sequence>MGIFNNEPCYRIASGGAAGLTEILLFHPLDVVKTRLQSQTKGSADAYNGIADCVRKTIRNEGFPALYKGILPPICAETPKRAIKFFCFGSYNAYLSRNTGLSNAACGSIAGLGSGLTEGLFITPFERVKILLQNSKGSLKETPSAAAQMRLVIQKHGFGTKGGLMTGCTATLGRHGVWNAIYFGLFRTVMPIIVPDQKAISKSELNLKRFLLGCLCGTLASCINIPYDVAKSRIQSLGGLPGGNFHGMGVHKVMAEIARVEGQAALFAGLAAKLLRLCPAGGVMMMMNEVVYDYLTTTWPLH</sequence>
<comment type="catalytic activity">
    <reaction evidence="16">
        <text>L-2-aminoadipate(in) + 2-oxoglutarate(out) = L-2-aminoadipate(out) + 2-oxoglutarate(in)</text>
        <dbReference type="Rhea" id="RHEA:71747"/>
        <dbReference type="ChEBI" id="CHEBI:16810"/>
        <dbReference type="ChEBI" id="CHEBI:58672"/>
    </reaction>
</comment>
<dbReference type="InterPro" id="IPR051752">
    <property type="entry name" value="Mito_2-oxodicarb_carrier"/>
</dbReference>
<keyword evidence="7" id="KW-1133">Transmembrane helix</keyword>
<protein>
    <recommendedName>
        <fullName evidence="11">Mitochondrial 2-oxodicarboxylate carrier</fullName>
    </recommendedName>
    <alternativeName>
        <fullName evidence="12">Solute carrier family 25 member 21</fullName>
    </alternativeName>
</protein>
<dbReference type="InterPro" id="IPR018108">
    <property type="entry name" value="MCP_transmembrane"/>
</dbReference>
<organism evidence="22 23">
    <name type="scientific">Oikopleura dioica</name>
    <name type="common">Tunicate</name>
    <dbReference type="NCBI Taxonomy" id="34765"/>
    <lineage>
        <taxon>Eukaryota</taxon>
        <taxon>Metazoa</taxon>
        <taxon>Chordata</taxon>
        <taxon>Tunicata</taxon>
        <taxon>Appendicularia</taxon>
        <taxon>Copelata</taxon>
        <taxon>Oikopleuridae</taxon>
        <taxon>Oikopleura</taxon>
    </lineage>
</organism>
<evidence type="ECO:0000256" key="21">
    <source>
        <dbReference type="RuleBase" id="RU000488"/>
    </source>
</evidence>
<evidence type="ECO:0000256" key="16">
    <source>
        <dbReference type="ARBA" id="ARBA00048303"/>
    </source>
</evidence>
<dbReference type="Pfam" id="PF00153">
    <property type="entry name" value="Mito_carr"/>
    <property type="match status" value="3"/>
</dbReference>
<comment type="subcellular location">
    <subcellularLocation>
        <location evidence="1">Mitochondrion inner membrane</location>
        <topology evidence="1">Multi-pass membrane protein</topology>
    </subcellularLocation>
</comment>
<keyword evidence="4 20" id="KW-0812">Transmembrane</keyword>
<keyword evidence="23" id="KW-1185">Reference proteome</keyword>
<feature type="repeat" description="Solcar" evidence="20">
    <location>
        <begin position="6"/>
        <end position="94"/>
    </location>
</feature>
<proteinExistence type="inferred from homology"/>
<evidence type="ECO:0000256" key="12">
    <source>
        <dbReference type="ARBA" id="ARBA00041874"/>
    </source>
</evidence>
<evidence type="ECO:0000256" key="18">
    <source>
        <dbReference type="ARBA" id="ARBA00048920"/>
    </source>
</evidence>
<keyword evidence="8" id="KW-0496">Mitochondrion</keyword>
<comment type="catalytic activity">
    <reaction evidence="14">
        <text>heptanedioate(in) + 2-oxoglutarate(out) = heptanedioate(out) + 2-oxoglutarate(in)</text>
        <dbReference type="Rhea" id="RHEA:71759"/>
        <dbReference type="ChEBI" id="CHEBI:16810"/>
        <dbReference type="ChEBI" id="CHEBI:36165"/>
    </reaction>
</comment>
<feature type="repeat" description="Solcar" evidence="20">
    <location>
        <begin position="204"/>
        <end position="294"/>
    </location>
</feature>
<evidence type="ECO:0000256" key="5">
    <source>
        <dbReference type="ARBA" id="ARBA00022737"/>
    </source>
</evidence>
<evidence type="ECO:0000256" key="19">
    <source>
        <dbReference type="ARBA" id="ARBA00048998"/>
    </source>
</evidence>
<comment type="catalytic activity">
    <reaction evidence="10">
        <text>2-oxoadipate(in) + 2-oxoglutarate(out) = 2-oxoadipate(out) + 2-oxoglutarate(in)</text>
        <dbReference type="Rhea" id="RHEA:71739"/>
        <dbReference type="ChEBI" id="CHEBI:16810"/>
        <dbReference type="ChEBI" id="CHEBI:57499"/>
    </reaction>
</comment>
<comment type="catalytic activity">
    <reaction evidence="19">
        <text>hexanedioate(in) + 2-oxoglutarate(out) = hexanedioate(out) + 2-oxoglutarate(in)</text>
        <dbReference type="Rhea" id="RHEA:71743"/>
        <dbReference type="ChEBI" id="CHEBI:16810"/>
        <dbReference type="ChEBI" id="CHEBI:17128"/>
    </reaction>
</comment>
<evidence type="ECO:0000256" key="6">
    <source>
        <dbReference type="ARBA" id="ARBA00022792"/>
    </source>
</evidence>